<feature type="transmembrane region" description="Helical" evidence="1">
    <location>
        <begin position="123"/>
        <end position="141"/>
    </location>
</feature>
<protein>
    <submittedName>
        <fullName evidence="2">Uncharacterized protein</fullName>
    </submittedName>
</protein>
<feature type="transmembrane region" description="Helical" evidence="1">
    <location>
        <begin position="100"/>
        <end position="117"/>
    </location>
</feature>
<sequence length="163" mass="18070">MTADKLSRTLTTRFKTPRDRFRVTRPLPIVLQLGFWLLIAQIAASIVGSIASAAQYGWPPTLAGRPPIGAGVSTAAAVFLLLILVFHTALALLVRRGVNWARILVTMFCALNVVMTVGQLDLLIQIENVAHVAAVVLIWLPRSNEFFRQIKKDREAHRSLQFS</sequence>
<name>A0A0X8E277_9MICO</name>
<organism evidence="2 3">
    <name type="scientific">Microterricola viridarii</name>
    <dbReference type="NCBI Taxonomy" id="412690"/>
    <lineage>
        <taxon>Bacteria</taxon>
        <taxon>Bacillati</taxon>
        <taxon>Actinomycetota</taxon>
        <taxon>Actinomycetes</taxon>
        <taxon>Micrococcales</taxon>
        <taxon>Microbacteriaceae</taxon>
        <taxon>Microterricola</taxon>
    </lineage>
</organism>
<proteinExistence type="predicted"/>
<feature type="transmembrane region" description="Helical" evidence="1">
    <location>
        <begin position="29"/>
        <end position="56"/>
    </location>
</feature>
<accession>A0A0X8E277</accession>
<keyword evidence="1" id="KW-0472">Membrane</keyword>
<evidence type="ECO:0000313" key="3">
    <source>
        <dbReference type="Proteomes" id="UP000058305"/>
    </source>
</evidence>
<reference evidence="2 3" key="1">
    <citation type="journal article" date="2016" name="J. Biotechnol.">
        <title>First complete genome sequence of a species in the genus Microterricola, an extremophilic cold active enzyme producing bacterial strain ERGS5:02 isolated from Sikkim Himalaya.</title>
        <authorList>
            <person name="Himanshu"/>
            <person name="Swarnkar M.K."/>
            <person name="Singh D."/>
            <person name="Kumar R."/>
        </authorList>
    </citation>
    <scope>NUCLEOTIDE SEQUENCE [LARGE SCALE GENOMIC DNA]</scope>
    <source>
        <strain evidence="2 3">ERGS5:02</strain>
    </source>
</reference>
<keyword evidence="1" id="KW-1133">Transmembrane helix</keyword>
<dbReference type="KEGG" id="mvd:AWU67_07220"/>
<dbReference type="RefSeq" id="WP_067227377.1">
    <property type="nucleotide sequence ID" value="NZ_CP014145.1"/>
</dbReference>
<dbReference type="AlphaFoldDB" id="A0A0X8E277"/>
<evidence type="ECO:0000313" key="2">
    <source>
        <dbReference type="EMBL" id="AMB58688.1"/>
    </source>
</evidence>
<feature type="transmembrane region" description="Helical" evidence="1">
    <location>
        <begin position="68"/>
        <end position="93"/>
    </location>
</feature>
<evidence type="ECO:0000256" key="1">
    <source>
        <dbReference type="SAM" id="Phobius"/>
    </source>
</evidence>
<gene>
    <name evidence="2" type="ORF">AWU67_07220</name>
</gene>
<dbReference type="EMBL" id="CP014145">
    <property type="protein sequence ID" value="AMB58688.1"/>
    <property type="molecule type" value="Genomic_DNA"/>
</dbReference>
<keyword evidence="1" id="KW-0812">Transmembrane</keyword>
<dbReference type="OrthoDB" id="5124278at2"/>
<keyword evidence="3" id="KW-1185">Reference proteome</keyword>
<reference evidence="3" key="2">
    <citation type="submission" date="2016-01" db="EMBL/GenBank/DDBJ databases">
        <title>First complete genome sequence of a species in the genus Microterricola, an extremophilic cold active enzyme producing strain ERGS5:02 isolated from Sikkim Himalaya.</title>
        <authorList>
            <person name="Kumar R."/>
            <person name="Singh D."/>
            <person name="Swarnkar M.K."/>
        </authorList>
    </citation>
    <scope>NUCLEOTIDE SEQUENCE [LARGE SCALE GENOMIC DNA]</scope>
    <source>
        <strain evidence="3">ERGS5:02</strain>
    </source>
</reference>
<dbReference type="Proteomes" id="UP000058305">
    <property type="component" value="Chromosome"/>
</dbReference>